<accession>A0A2T7PUU7</accession>
<gene>
    <name evidence="1" type="ORF">C0Q70_04201</name>
</gene>
<organism evidence="1 2">
    <name type="scientific">Pomacea canaliculata</name>
    <name type="common">Golden apple snail</name>
    <dbReference type="NCBI Taxonomy" id="400727"/>
    <lineage>
        <taxon>Eukaryota</taxon>
        <taxon>Metazoa</taxon>
        <taxon>Spiralia</taxon>
        <taxon>Lophotrochozoa</taxon>
        <taxon>Mollusca</taxon>
        <taxon>Gastropoda</taxon>
        <taxon>Caenogastropoda</taxon>
        <taxon>Architaenioglossa</taxon>
        <taxon>Ampullarioidea</taxon>
        <taxon>Ampullariidae</taxon>
        <taxon>Pomacea</taxon>
    </lineage>
</organism>
<evidence type="ECO:0000313" key="1">
    <source>
        <dbReference type="EMBL" id="PVD37206.1"/>
    </source>
</evidence>
<dbReference type="PANTHER" id="PTHR46670:SF3">
    <property type="entry name" value="ENDONUCLEASE_EXONUCLEASE_PHOSPHATASE DOMAIN-CONTAINING PROTEIN"/>
    <property type="match status" value="1"/>
</dbReference>
<evidence type="ECO:0000313" key="2">
    <source>
        <dbReference type="Proteomes" id="UP000245119"/>
    </source>
</evidence>
<sequence>MDSDSFRTELQRSALLVSPPDNVDELVALYNSTLTALLDKFAPVKKRCITERPDTAWFTPEVRKSRLEVDRQIYRHTRSQCSAIIVKARSQYVMNILSSAVSDSRKMFAVVNGPWGKM</sequence>
<reference evidence="1 2" key="1">
    <citation type="submission" date="2018-04" db="EMBL/GenBank/DDBJ databases">
        <title>The genome of golden apple snail Pomacea canaliculata provides insight into stress tolerance and invasive adaptation.</title>
        <authorList>
            <person name="Liu C."/>
            <person name="Liu B."/>
            <person name="Ren Y."/>
            <person name="Zhang Y."/>
            <person name="Wang H."/>
            <person name="Li S."/>
            <person name="Jiang F."/>
            <person name="Yin L."/>
            <person name="Zhang G."/>
            <person name="Qian W."/>
            <person name="Fan W."/>
        </authorList>
    </citation>
    <scope>NUCLEOTIDE SEQUENCE [LARGE SCALE GENOMIC DNA]</scope>
    <source>
        <strain evidence="1">SZHN2017</strain>
        <tissue evidence="1">Muscle</tissue>
    </source>
</reference>
<proteinExistence type="predicted"/>
<dbReference type="PANTHER" id="PTHR46670">
    <property type="entry name" value="ENDO/EXONUCLEASE/PHOSPHATASE DOMAIN-CONTAINING PROTEIN"/>
    <property type="match status" value="1"/>
</dbReference>
<comment type="caution">
    <text evidence="1">The sequence shown here is derived from an EMBL/GenBank/DDBJ whole genome shotgun (WGS) entry which is preliminary data.</text>
</comment>
<keyword evidence="2" id="KW-1185">Reference proteome</keyword>
<dbReference type="AlphaFoldDB" id="A0A2T7PUU7"/>
<dbReference type="Proteomes" id="UP000245119">
    <property type="component" value="Linkage Group LG2"/>
</dbReference>
<dbReference type="EMBL" id="PZQS01000002">
    <property type="protein sequence ID" value="PVD37206.1"/>
    <property type="molecule type" value="Genomic_DNA"/>
</dbReference>
<protein>
    <submittedName>
        <fullName evidence="1">Uncharacterized protein</fullName>
    </submittedName>
</protein>
<name>A0A2T7PUU7_POMCA</name>